<dbReference type="Proteomes" id="UP001157125">
    <property type="component" value="Unassembled WGS sequence"/>
</dbReference>
<evidence type="ECO:0000256" key="2">
    <source>
        <dbReference type="ARBA" id="ARBA00022692"/>
    </source>
</evidence>
<evidence type="ECO:0000313" key="6">
    <source>
        <dbReference type="EMBL" id="GMA34786.1"/>
    </source>
</evidence>
<name>A0ABQ6IBZ4_9MICO</name>
<comment type="subcellular location">
    <subcellularLocation>
        <location evidence="1">Membrane</location>
        <topology evidence="1">Multi-pass membrane protein</topology>
    </subcellularLocation>
</comment>
<protein>
    <recommendedName>
        <fullName evidence="8">DoxX-like family protein</fullName>
    </recommendedName>
</protein>
<dbReference type="Pfam" id="PF13564">
    <property type="entry name" value="DoxX_2"/>
    <property type="match status" value="1"/>
</dbReference>
<dbReference type="EMBL" id="BSUN01000001">
    <property type="protein sequence ID" value="GMA34786.1"/>
    <property type="molecule type" value="Genomic_DNA"/>
</dbReference>
<keyword evidence="4 5" id="KW-0472">Membrane</keyword>
<feature type="transmembrane region" description="Helical" evidence="5">
    <location>
        <begin position="67"/>
        <end position="88"/>
    </location>
</feature>
<feature type="transmembrane region" description="Helical" evidence="5">
    <location>
        <begin position="100"/>
        <end position="118"/>
    </location>
</feature>
<evidence type="ECO:0000256" key="3">
    <source>
        <dbReference type="ARBA" id="ARBA00022989"/>
    </source>
</evidence>
<dbReference type="RefSeq" id="WP_284327609.1">
    <property type="nucleotide sequence ID" value="NZ_BSUN01000001.1"/>
</dbReference>
<evidence type="ECO:0000256" key="4">
    <source>
        <dbReference type="ARBA" id="ARBA00023136"/>
    </source>
</evidence>
<reference evidence="7" key="1">
    <citation type="journal article" date="2019" name="Int. J. Syst. Evol. Microbiol.">
        <title>The Global Catalogue of Microorganisms (GCM) 10K type strain sequencing project: providing services to taxonomists for standard genome sequencing and annotation.</title>
        <authorList>
            <consortium name="The Broad Institute Genomics Platform"/>
            <consortium name="The Broad Institute Genome Sequencing Center for Infectious Disease"/>
            <person name="Wu L."/>
            <person name="Ma J."/>
        </authorList>
    </citation>
    <scope>NUCLEOTIDE SEQUENCE [LARGE SCALE GENOMIC DNA]</scope>
    <source>
        <strain evidence="7">NBRC 112299</strain>
    </source>
</reference>
<sequence length="119" mass="12290">MTIAYWIVAAILALVFLAAGASKLVQSEEKARASVLPERRSLGTERFIGAVEVVGALGLILPPLTGIAVILAPVAAVGLAVTMLIAVADHVRHSEPFPPALVLMVVSIAVAVLGFLAWA</sequence>
<keyword evidence="7" id="KW-1185">Reference proteome</keyword>
<keyword evidence="3 5" id="KW-1133">Transmembrane helix</keyword>
<evidence type="ECO:0000256" key="5">
    <source>
        <dbReference type="SAM" id="Phobius"/>
    </source>
</evidence>
<evidence type="ECO:0000313" key="7">
    <source>
        <dbReference type="Proteomes" id="UP001157125"/>
    </source>
</evidence>
<evidence type="ECO:0008006" key="8">
    <source>
        <dbReference type="Google" id="ProtNLM"/>
    </source>
</evidence>
<proteinExistence type="predicted"/>
<organism evidence="6 7">
    <name type="scientific">Demequina litorisediminis</name>
    <dbReference type="NCBI Taxonomy" id="1849022"/>
    <lineage>
        <taxon>Bacteria</taxon>
        <taxon>Bacillati</taxon>
        <taxon>Actinomycetota</taxon>
        <taxon>Actinomycetes</taxon>
        <taxon>Micrococcales</taxon>
        <taxon>Demequinaceae</taxon>
        <taxon>Demequina</taxon>
    </lineage>
</organism>
<evidence type="ECO:0000256" key="1">
    <source>
        <dbReference type="ARBA" id="ARBA00004141"/>
    </source>
</evidence>
<keyword evidence="2 5" id="KW-0812">Transmembrane</keyword>
<comment type="caution">
    <text evidence="6">The sequence shown here is derived from an EMBL/GenBank/DDBJ whole genome shotgun (WGS) entry which is preliminary data.</text>
</comment>
<dbReference type="InterPro" id="IPR032808">
    <property type="entry name" value="DoxX"/>
</dbReference>
<gene>
    <name evidence="6" type="ORF">GCM10025876_09900</name>
</gene>
<accession>A0ABQ6IBZ4</accession>